<dbReference type="InterPro" id="IPR016032">
    <property type="entry name" value="Sig_transdc_resp-reg_C-effctor"/>
</dbReference>
<dbReference type="InterPro" id="IPR002182">
    <property type="entry name" value="NB-ARC"/>
</dbReference>
<dbReference type="GO" id="GO:0000160">
    <property type="term" value="P:phosphorelay signal transduction system"/>
    <property type="evidence" value="ECO:0007669"/>
    <property type="project" value="InterPro"/>
</dbReference>
<evidence type="ECO:0000256" key="5">
    <source>
        <dbReference type="PROSITE-ProRule" id="PRU00339"/>
    </source>
</evidence>
<dbReference type="SMART" id="SM00862">
    <property type="entry name" value="Trans_reg_C"/>
    <property type="match status" value="1"/>
</dbReference>
<dbReference type="SMART" id="SM00028">
    <property type="entry name" value="TPR"/>
    <property type="match status" value="9"/>
</dbReference>
<evidence type="ECO:0000259" key="7">
    <source>
        <dbReference type="PROSITE" id="PS51755"/>
    </source>
</evidence>
<dbReference type="GO" id="GO:0006355">
    <property type="term" value="P:regulation of DNA-templated transcription"/>
    <property type="evidence" value="ECO:0007669"/>
    <property type="project" value="InterPro"/>
</dbReference>
<feature type="DNA-binding region" description="OmpR/PhoB-type" evidence="6">
    <location>
        <begin position="1"/>
        <end position="96"/>
    </location>
</feature>
<name>A0A1H6DWM2_9ACTN</name>
<dbReference type="SMART" id="SM01043">
    <property type="entry name" value="BTAD"/>
    <property type="match status" value="1"/>
</dbReference>
<dbReference type="Pfam" id="PF13424">
    <property type="entry name" value="TPR_12"/>
    <property type="match status" value="2"/>
</dbReference>
<accession>A0A1H6DWM2</accession>
<protein>
    <submittedName>
        <fullName evidence="8">DNA-binding transcriptional activator of the SARP family</fullName>
    </submittedName>
</protein>
<dbReference type="Gene3D" id="1.25.40.10">
    <property type="entry name" value="Tetratricopeptide repeat domain"/>
    <property type="match status" value="3"/>
</dbReference>
<proteinExistence type="inferred from homology"/>
<dbReference type="Pfam" id="PF00931">
    <property type="entry name" value="NB-ARC"/>
    <property type="match status" value="1"/>
</dbReference>
<evidence type="ECO:0000256" key="3">
    <source>
        <dbReference type="ARBA" id="ARBA00023125"/>
    </source>
</evidence>
<keyword evidence="3 6" id="KW-0238">DNA-binding</keyword>
<dbReference type="PROSITE" id="PS51755">
    <property type="entry name" value="OMPR_PHOB"/>
    <property type="match status" value="1"/>
</dbReference>
<dbReference type="RefSeq" id="WP_103958261.1">
    <property type="nucleotide sequence ID" value="NZ_FNVT01000006.1"/>
</dbReference>
<dbReference type="InterPro" id="IPR001867">
    <property type="entry name" value="OmpR/PhoB-type_DNA-bd"/>
</dbReference>
<keyword evidence="9" id="KW-1185">Reference proteome</keyword>
<feature type="domain" description="OmpR/PhoB-type" evidence="7">
    <location>
        <begin position="1"/>
        <end position="96"/>
    </location>
</feature>
<reference evidence="8 9" key="1">
    <citation type="submission" date="2016-10" db="EMBL/GenBank/DDBJ databases">
        <authorList>
            <person name="de Groot N.N."/>
        </authorList>
    </citation>
    <scope>NUCLEOTIDE SEQUENCE [LARGE SCALE GENOMIC DNA]</scope>
    <source>
        <strain evidence="8 9">CGMCC 4.7037</strain>
    </source>
</reference>
<dbReference type="PANTHER" id="PTHR35807:SF1">
    <property type="entry name" value="TRANSCRIPTIONAL REGULATOR REDD"/>
    <property type="match status" value="1"/>
</dbReference>
<dbReference type="Proteomes" id="UP000236732">
    <property type="component" value="Unassembled WGS sequence"/>
</dbReference>
<dbReference type="EMBL" id="FNVT01000006">
    <property type="protein sequence ID" value="SEG88985.1"/>
    <property type="molecule type" value="Genomic_DNA"/>
</dbReference>
<evidence type="ECO:0000313" key="8">
    <source>
        <dbReference type="EMBL" id="SEG88985.1"/>
    </source>
</evidence>
<evidence type="ECO:0000256" key="6">
    <source>
        <dbReference type="PROSITE-ProRule" id="PRU01091"/>
    </source>
</evidence>
<dbReference type="GO" id="GO:0043531">
    <property type="term" value="F:ADP binding"/>
    <property type="evidence" value="ECO:0007669"/>
    <property type="project" value="InterPro"/>
</dbReference>
<dbReference type="SUPFAM" id="SSF48452">
    <property type="entry name" value="TPR-like"/>
    <property type="match status" value="4"/>
</dbReference>
<evidence type="ECO:0000256" key="4">
    <source>
        <dbReference type="ARBA" id="ARBA00023163"/>
    </source>
</evidence>
<comment type="similarity">
    <text evidence="1">Belongs to the AfsR/DnrI/RedD regulatory family.</text>
</comment>
<dbReference type="SUPFAM" id="SSF46894">
    <property type="entry name" value="C-terminal effector domain of the bipartite response regulators"/>
    <property type="match status" value="1"/>
</dbReference>
<dbReference type="AlphaFoldDB" id="A0A1H6DWM2"/>
<feature type="repeat" description="TPR" evidence="5">
    <location>
        <begin position="863"/>
        <end position="896"/>
    </location>
</feature>
<keyword evidence="4" id="KW-0804">Transcription</keyword>
<dbReference type="InterPro" id="IPR011990">
    <property type="entry name" value="TPR-like_helical_dom_sf"/>
</dbReference>
<evidence type="ECO:0000256" key="2">
    <source>
        <dbReference type="ARBA" id="ARBA00023015"/>
    </source>
</evidence>
<dbReference type="PRINTS" id="PR00364">
    <property type="entry name" value="DISEASERSIST"/>
</dbReference>
<gene>
    <name evidence="8" type="ORF">SAMN05444920_106354</name>
</gene>
<dbReference type="SUPFAM" id="SSF52540">
    <property type="entry name" value="P-loop containing nucleoside triphosphate hydrolases"/>
    <property type="match status" value="1"/>
</dbReference>
<evidence type="ECO:0000256" key="1">
    <source>
        <dbReference type="ARBA" id="ARBA00005820"/>
    </source>
</evidence>
<dbReference type="CDD" id="cd15831">
    <property type="entry name" value="BTAD"/>
    <property type="match status" value="1"/>
</dbReference>
<dbReference type="InterPro" id="IPR051677">
    <property type="entry name" value="AfsR-DnrI-RedD_regulator"/>
</dbReference>
<dbReference type="InterPro" id="IPR036388">
    <property type="entry name" value="WH-like_DNA-bd_sf"/>
</dbReference>
<dbReference type="Gene3D" id="3.40.50.300">
    <property type="entry name" value="P-loop containing nucleotide triphosphate hydrolases"/>
    <property type="match status" value="1"/>
</dbReference>
<keyword evidence="5" id="KW-0802">TPR repeat</keyword>
<dbReference type="GO" id="GO:0003677">
    <property type="term" value="F:DNA binding"/>
    <property type="evidence" value="ECO:0007669"/>
    <property type="project" value="UniProtKB-UniRule"/>
</dbReference>
<dbReference type="Pfam" id="PF03704">
    <property type="entry name" value="BTAD"/>
    <property type="match status" value="1"/>
</dbReference>
<keyword evidence="2" id="KW-0805">Transcription regulation</keyword>
<dbReference type="Pfam" id="PF00486">
    <property type="entry name" value="Trans_reg_C"/>
    <property type="match status" value="1"/>
</dbReference>
<dbReference type="InterPro" id="IPR019734">
    <property type="entry name" value="TPR_rpt"/>
</dbReference>
<sequence length="1059" mass="113739">MTVFGILGSVQALSGNRPARLPGKQRSVLGVLLLYPNTPVSLERLIDCLWEEPPASAVSNIHSYVTRLRRTVVPHLVTQDHGYLLTLERTQLDLLVFEDTLSRARGHADAGDLDAASDAYRDALSLWRGRPAEDALLTSSVAPRVALLEELALSARSDWTDVRLRLGLHEELIGELRALAEAHSLNEGVWRQLILALHRSGRRAEALEMFGQVRTLLASELGVEPGTELQRLRAAILGDDAVLARPERETVRLVPRQLPPAVGRLIGRRAELKHLDELSAARVILVVGGAGVGKTTLAVHWAHRVAERFPDGQLFLDLRGFDQAQPMSTAEALPRLIQGLGRPAEDIPVELEVQIGLYRSILAGQRVLVVLDNAAEPDQIRSLIPPETGSRILVTSRDRLSGLVALESAGRITLDVLDPDAAVDLLADTMGPDRIRGEPHAAARLAELCARLPLALRVAGARAASGPHRTLAQYVAELGDHDLLSHLEVEGDRRTAVRGAVGRSYEALAPAARRLFRLAGLVPNTGITVAGAVALAGHPPGDTAGLLEDLARVHLMTAEPDRYTCHDLLVAYAAERTEAEDSPAERETAVDRYLDFYLRTIVAAGEHVDVRVVGPAPDGPVTEVTPLSFGTAADASSWLDQEWDTIAAMIARAAERGPHPMAWRLADALRDVMSWKRPIAECLRVAELGLKAARAEQDGLGQGAMLMSIGYVRWRTADLDAAIDAYRQALPFLRRAGWRAGESAVLRASGVALAQAGTPEQAVNRFRRALAIDRELGNRAGETSSLGNLAALYLDLGRLRDAEERHRQALDAAVEIGKRRLEAVVRTNLGVVQREMGRLGDAFDTLSGSLSLGREIGSPYVEAMALESLGGVHLDAGRHESALQALSEAISVARSVENHDTEVRALIGLARAKIRSGAAGDADDHLAAAAAVTEHTGHRPNQVDLLLARSELASSRGLHAEALAHADGARRLAGDGFPLALGKTHSAVAAAYLGLGDPAACQEHCEEALRIFRRTGQRLAQARALITLGHALQSTGNEGAARSARRRAHAIATKADASL</sequence>
<dbReference type="InterPro" id="IPR005158">
    <property type="entry name" value="BTAD"/>
</dbReference>
<dbReference type="InterPro" id="IPR027417">
    <property type="entry name" value="P-loop_NTPase"/>
</dbReference>
<dbReference type="Gene3D" id="1.10.10.10">
    <property type="entry name" value="Winged helix-like DNA-binding domain superfamily/Winged helix DNA-binding domain"/>
    <property type="match status" value="1"/>
</dbReference>
<evidence type="ECO:0000313" key="9">
    <source>
        <dbReference type="Proteomes" id="UP000236732"/>
    </source>
</evidence>
<organism evidence="8 9">
    <name type="scientific">Nonomuraea solani</name>
    <dbReference type="NCBI Taxonomy" id="1144553"/>
    <lineage>
        <taxon>Bacteria</taxon>
        <taxon>Bacillati</taxon>
        <taxon>Actinomycetota</taxon>
        <taxon>Actinomycetes</taxon>
        <taxon>Streptosporangiales</taxon>
        <taxon>Streptosporangiaceae</taxon>
        <taxon>Nonomuraea</taxon>
    </lineage>
</organism>
<dbReference type="PANTHER" id="PTHR35807">
    <property type="entry name" value="TRANSCRIPTIONAL REGULATOR REDD-RELATED"/>
    <property type="match status" value="1"/>
</dbReference>
<dbReference type="PROSITE" id="PS50005">
    <property type="entry name" value="TPR"/>
    <property type="match status" value="1"/>
</dbReference>